<keyword evidence="6" id="KW-1185">Reference proteome</keyword>
<feature type="domain" description="MurNAc-LAA" evidence="4">
    <location>
        <begin position="182"/>
        <end position="306"/>
    </location>
</feature>
<dbReference type="Gene3D" id="3.40.630.40">
    <property type="entry name" value="Zn-dependent exopeptidases"/>
    <property type="match status" value="1"/>
</dbReference>
<dbReference type="EMBL" id="JACHGT010000017">
    <property type="protein sequence ID" value="MBB6038552.1"/>
    <property type="molecule type" value="Genomic_DNA"/>
</dbReference>
<dbReference type="RefSeq" id="WP_184791345.1">
    <property type="nucleotide sequence ID" value="NZ_BONT01000069.1"/>
</dbReference>
<evidence type="ECO:0000256" key="1">
    <source>
        <dbReference type="ARBA" id="ARBA00022801"/>
    </source>
</evidence>
<accession>A0A841FYF8</accession>
<sequence>MPKPLHVPLVFALLAVLAACSTESGSGGGDRAEDTPPYVSTSESADPGALAAPDPTDGVLAPFSDPGDPAPGSTIWPGKKSPPGAPKADPDGDPLYGARIAIDPGHYGGNADHPEIIDKLVDVGTGTKACDAIGTKTYDGSYPEHAFAWDVAQRLKTELEKAGAIVTFTRDSDSGVGPCITDRAAIGNEADLSVSLHADWGSTTGRGFHIMEPKLVNGYTDDIVHESHALAVALRDALVGGKVVQTSTYMGTDGINPRSDMGGLILSDVPKVMVECANMRNTKDAALTKDPVWRQKLASALAAGLRAYLA</sequence>
<keyword evidence="3" id="KW-0732">Signal</keyword>
<feature type="signal peptide" evidence="3">
    <location>
        <begin position="1"/>
        <end position="18"/>
    </location>
</feature>
<name>A0A841FYF8_9ACTN</name>
<keyword evidence="1 5" id="KW-0378">Hydrolase</keyword>
<organism evidence="5 6">
    <name type="scientific">Phytomonospora endophytica</name>
    <dbReference type="NCBI Taxonomy" id="714109"/>
    <lineage>
        <taxon>Bacteria</taxon>
        <taxon>Bacillati</taxon>
        <taxon>Actinomycetota</taxon>
        <taxon>Actinomycetes</taxon>
        <taxon>Micromonosporales</taxon>
        <taxon>Micromonosporaceae</taxon>
        <taxon>Phytomonospora</taxon>
    </lineage>
</organism>
<proteinExistence type="predicted"/>
<dbReference type="CDD" id="cd02696">
    <property type="entry name" value="MurNAc-LAA"/>
    <property type="match status" value="1"/>
</dbReference>
<dbReference type="AlphaFoldDB" id="A0A841FYF8"/>
<feature type="chain" id="PRO_5038984870" evidence="3">
    <location>
        <begin position="19"/>
        <end position="310"/>
    </location>
</feature>
<dbReference type="SUPFAM" id="SSF53187">
    <property type="entry name" value="Zn-dependent exopeptidases"/>
    <property type="match status" value="1"/>
</dbReference>
<dbReference type="Proteomes" id="UP000548476">
    <property type="component" value="Unassembled WGS sequence"/>
</dbReference>
<gene>
    <name evidence="5" type="ORF">HNR73_006438</name>
</gene>
<evidence type="ECO:0000259" key="4">
    <source>
        <dbReference type="SMART" id="SM00646"/>
    </source>
</evidence>
<dbReference type="PANTHER" id="PTHR30404">
    <property type="entry name" value="N-ACETYLMURAMOYL-L-ALANINE AMIDASE"/>
    <property type="match status" value="1"/>
</dbReference>
<dbReference type="PROSITE" id="PS51257">
    <property type="entry name" value="PROKAR_LIPOPROTEIN"/>
    <property type="match status" value="1"/>
</dbReference>
<comment type="caution">
    <text evidence="5">The sequence shown here is derived from an EMBL/GenBank/DDBJ whole genome shotgun (WGS) entry which is preliminary data.</text>
</comment>
<reference evidence="5 6" key="1">
    <citation type="submission" date="2020-08" db="EMBL/GenBank/DDBJ databases">
        <title>Genomic Encyclopedia of Type Strains, Phase IV (KMG-IV): sequencing the most valuable type-strain genomes for metagenomic binning, comparative biology and taxonomic classification.</title>
        <authorList>
            <person name="Goeker M."/>
        </authorList>
    </citation>
    <scope>NUCLEOTIDE SEQUENCE [LARGE SCALE GENOMIC DNA]</scope>
    <source>
        <strain evidence="5 6">YIM 65646</strain>
    </source>
</reference>
<dbReference type="GO" id="GO:0008745">
    <property type="term" value="F:N-acetylmuramoyl-L-alanine amidase activity"/>
    <property type="evidence" value="ECO:0007669"/>
    <property type="project" value="UniProtKB-EC"/>
</dbReference>
<protein>
    <submittedName>
        <fullName evidence="5">N-acetylmuramoyl-L-alanine amidase</fullName>
        <ecNumber evidence="5">3.5.1.28</ecNumber>
    </submittedName>
</protein>
<evidence type="ECO:0000313" key="5">
    <source>
        <dbReference type="EMBL" id="MBB6038552.1"/>
    </source>
</evidence>
<dbReference type="SMART" id="SM00646">
    <property type="entry name" value="Ami_3"/>
    <property type="match status" value="1"/>
</dbReference>
<dbReference type="EC" id="3.5.1.28" evidence="5"/>
<dbReference type="Pfam" id="PF01520">
    <property type="entry name" value="Amidase_3"/>
    <property type="match status" value="1"/>
</dbReference>
<feature type="region of interest" description="Disordered" evidence="2">
    <location>
        <begin position="22"/>
        <end position="98"/>
    </location>
</feature>
<evidence type="ECO:0000313" key="6">
    <source>
        <dbReference type="Proteomes" id="UP000548476"/>
    </source>
</evidence>
<dbReference type="GO" id="GO:0030288">
    <property type="term" value="C:outer membrane-bounded periplasmic space"/>
    <property type="evidence" value="ECO:0007669"/>
    <property type="project" value="TreeGrafter"/>
</dbReference>
<dbReference type="InterPro" id="IPR002508">
    <property type="entry name" value="MurNAc-LAA_cat"/>
</dbReference>
<dbReference type="GO" id="GO:0009253">
    <property type="term" value="P:peptidoglycan catabolic process"/>
    <property type="evidence" value="ECO:0007669"/>
    <property type="project" value="InterPro"/>
</dbReference>
<evidence type="ECO:0000256" key="2">
    <source>
        <dbReference type="SAM" id="MobiDB-lite"/>
    </source>
</evidence>
<dbReference type="InterPro" id="IPR050695">
    <property type="entry name" value="N-acetylmuramoyl_amidase_3"/>
</dbReference>
<evidence type="ECO:0000256" key="3">
    <source>
        <dbReference type="SAM" id="SignalP"/>
    </source>
</evidence>
<dbReference type="PANTHER" id="PTHR30404:SF0">
    <property type="entry name" value="N-ACETYLMURAMOYL-L-ALANINE AMIDASE AMIC"/>
    <property type="match status" value="1"/>
</dbReference>